<reference evidence="2" key="1">
    <citation type="journal article" date="2023" name="Plant J.">
        <title>Genome sequences and population genomics provide insights into the demographic history, inbreeding, and mutation load of two 'living fossil' tree species of Dipteronia.</title>
        <authorList>
            <person name="Feng Y."/>
            <person name="Comes H.P."/>
            <person name="Chen J."/>
            <person name="Zhu S."/>
            <person name="Lu R."/>
            <person name="Zhang X."/>
            <person name="Li P."/>
            <person name="Qiu J."/>
            <person name="Olsen K.M."/>
            <person name="Qiu Y."/>
        </authorList>
    </citation>
    <scope>NUCLEOTIDE SEQUENCE</scope>
    <source>
        <strain evidence="2">KIB01</strain>
    </source>
</reference>
<dbReference type="AlphaFoldDB" id="A0AAD9WQS2"/>
<dbReference type="GO" id="GO:0046983">
    <property type="term" value="F:protein dimerization activity"/>
    <property type="evidence" value="ECO:0007669"/>
    <property type="project" value="InterPro"/>
</dbReference>
<gene>
    <name evidence="2" type="ORF">Ddye_026753</name>
</gene>
<dbReference type="Pfam" id="PF05699">
    <property type="entry name" value="Dimer_Tnp_hAT"/>
    <property type="match status" value="1"/>
</dbReference>
<proteinExistence type="predicted"/>
<protein>
    <recommendedName>
        <fullName evidence="1">HAT C-terminal dimerisation domain-containing protein</fullName>
    </recommendedName>
</protein>
<organism evidence="2 3">
    <name type="scientific">Dipteronia dyeriana</name>
    <dbReference type="NCBI Taxonomy" id="168575"/>
    <lineage>
        <taxon>Eukaryota</taxon>
        <taxon>Viridiplantae</taxon>
        <taxon>Streptophyta</taxon>
        <taxon>Embryophyta</taxon>
        <taxon>Tracheophyta</taxon>
        <taxon>Spermatophyta</taxon>
        <taxon>Magnoliopsida</taxon>
        <taxon>eudicotyledons</taxon>
        <taxon>Gunneridae</taxon>
        <taxon>Pentapetalae</taxon>
        <taxon>rosids</taxon>
        <taxon>malvids</taxon>
        <taxon>Sapindales</taxon>
        <taxon>Sapindaceae</taxon>
        <taxon>Hippocastanoideae</taxon>
        <taxon>Acereae</taxon>
        <taxon>Dipteronia</taxon>
    </lineage>
</organism>
<dbReference type="InterPro" id="IPR012337">
    <property type="entry name" value="RNaseH-like_sf"/>
</dbReference>
<dbReference type="InterPro" id="IPR008906">
    <property type="entry name" value="HATC_C_dom"/>
</dbReference>
<dbReference type="Proteomes" id="UP001280121">
    <property type="component" value="Unassembled WGS sequence"/>
</dbReference>
<evidence type="ECO:0000313" key="3">
    <source>
        <dbReference type="Proteomes" id="UP001280121"/>
    </source>
</evidence>
<dbReference type="SUPFAM" id="SSF53098">
    <property type="entry name" value="Ribonuclease H-like"/>
    <property type="match status" value="1"/>
</dbReference>
<dbReference type="PANTHER" id="PTHR23272">
    <property type="entry name" value="BED FINGER-RELATED"/>
    <property type="match status" value="1"/>
</dbReference>
<keyword evidence="3" id="KW-1185">Reference proteome</keyword>
<sequence length="112" mass="12619">MRIFLNKTTTSLASGSSSQSQSQSQQVELNKYLSTEYSIPENEDFTMNDLLKWWRKKRNSFPILLRLACDVLVIPVSTVSLEQVFSTAGRIIEYSRCSLAPDAVEALTCHKG</sequence>
<comment type="caution">
    <text evidence="2">The sequence shown here is derived from an EMBL/GenBank/DDBJ whole genome shotgun (WGS) entry which is preliminary data.</text>
</comment>
<name>A0AAD9WQS2_9ROSI</name>
<dbReference type="PANTHER" id="PTHR23272:SF104">
    <property type="entry name" value="HAT FAMILY DIMERISATION DOMAIN CONTAINING PROTEIN, EXPRESSED"/>
    <property type="match status" value="1"/>
</dbReference>
<feature type="domain" description="HAT C-terminal dimerisation" evidence="1">
    <location>
        <begin position="28"/>
        <end position="110"/>
    </location>
</feature>
<evidence type="ECO:0000313" key="2">
    <source>
        <dbReference type="EMBL" id="KAK2638958.1"/>
    </source>
</evidence>
<dbReference type="EMBL" id="JANJYI010000008">
    <property type="protein sequence ID" value="KAK2638958.1"/>
    <property type="molecule type" value="Genomic_DNA"/>
</dbReference>
<evidence type="ECO:0000259" key="1">
    <source>
        <dbReference type="Pfam" id="PF05699"/>
    </source>
</evidence>
<accession>A0AAD9WQS2</accession>